<dbReference type="InterPro" id="IPR036291">
    <property type="entry name" value="NAD(P)-bd_dom_sf"/>
</dbReference>
<evidence type="ECO:0000313" key="2">
    <source>
        <dbReference type="Proteomes" id="UP000038010"/>
    </source>
</evidence>
<dbReference type="SUPFAM" id="SSF51735">
    <property type="entry name" value="NAD(P)-binding Rossmann-fold domains"/>
    <property type="match status" value="1"/>
</dbReference>
<proteinExistence type="predicted"/>
<dbReference type="PANTHER" id="PTHR43431">
    <property type="entry name" value="OXIDOREDUCTASE, SHORT CHAIN DEHYDROGENASE/REDUCTASE FAMILY (AFU_ORTHOLOGUE AFUA_5G14000)"/>
    <property type="match status" value="1"/>
</dbReference>
<gene>
    <name evidence="1" type="ORF">AB675_7164</name>
</gene>
<dbReference type="Gene3D" id="3.40.50.720">
    <property type="entry name" value="NAD(P)-binding Rossmann-like Domain"/>
    <property type="match status" value="1"/>
</dbReference>
<dbReference type="GeneID" id="28739392"/>
<dbReference type="OrthoDB" id="5399006at2759"/>
<comment type="caution">
    <text evidence="1">The sequence shown here is derived from an EMBL/GenBank/DDBJ whole genome shotgun (WGS) entry which is preliminary data.</text>
</comment>
<keyword evidence="2" id="KW-1185">Reference proteome</keyword>
<name>A0A0N0NQA9_9EURO</name>
<sequence length="96" mass="10404">MRGSMNWSVIAAGKSGGRILVQSLAREFGPQGVHCAHAIIDGGIDEPEAAHAADNDATPDGKLGPYAIAEAYWHLHIQHKSAWGQEIDLRPFNEKF</sequence>
<accession>A0A0N0NQA9</accession>
<organism evidence="1 2">
    <name type="scientific">Cyphellophora attinorum</name>
    <dbReference type="NCBI Taxonomy" id="1664694"/>
    <lineage>
        <taxon>Eukaryota</taxon>
        <taxon>Fungi</taxon>
        <taxon>Dikarya</taxon>
        <taxon>Ascomycota</taxon>
        <taxon>Pezizomycotina</taxon>
        <taxon>Eurotiomycetes</taxon>
        <taxon>Chaetothyriomycetidae</taxon>
        <taxon>Chaetothyriales</taxon>
        <taxon>Cyphellophoraceae</taxon>
        <taxon>Cyphellophora</taxon>
    </lineage>
</organism>
<dbReference type="RefSeq" id="XP_018003452.1">
    <property type="nucleotide sequence ID" value="XM_018147512.1"/>
</dbReference>
<dbReference type="EMBL" id="LFJN01000005">
    <property type="protein sequence ID" value="KPI43489.1"/>
    <property type="molecule type" value="Genomic_DNA"/>
</dbReference>
<dbReference type="Proteomes" id="UP000038010">
    <property type="component" value="Unassembled WGS sequence"/>
</dbReference>
<protein>
    <submittedName>
        <fullName evidence="1">Uncharacterized protein</fullName>
    </submittedName>
</protein>
<reference evidence="1 2" key="1">
    <citation type="submission" date="2015-06" db="EMBL/GenBank/DDBJ databases">
        <title>Draft genome of the ant-associated black yeast Phialophora attae CBS 131958.</title>
        <authorList>
            <person name="Moreno L.F."/>
            <person name="Stielow B.J."/>
            <person name="de Hoog S."/>
            <person name="Vicente V.A."/>
            <person name="Weiss V.A."/>
            <person name="de Vries M."/>
            <person name="Cruz L.M."/>
            <person name="Souza E.M."/>
        </authorList>
    </citation>
    <scope>NUCLEOTIDE SEQUENCE [LARGE SCALE GENOMIC DNA]</scope>
    <source>
        <strain evidence="1 2">CBS 131958</strain>
    </source>
</reference>
<dbReference type="AlphaFoldDB" id="A0A0N0NQA9"/>
<dbReference type="STRING" id="1664694.A0A0N0NQA9"/>
<dbReference type="VEuPathDB" id="FungiDB:AB675_7164"/>
<dbReference type="PANTHER" id="PTHR43431:SF1">
    <property type="entry name" value="OS08G0476300 PROTEIN"/>
    <property type="match status" value="1"/>
</dbReference>
<evidence type="ECO:0000313" key="1">
    <source>
        <dbReference type="EMBL" id="KPI43489.1"/>
    </source>
</evidence>